<gene>
    <name evidence="9" type="ORF">GGR41_001547</name>
    <name evidence="8" type="ORF">K8U84_05085</name>
</gene>
<dbReference type="GO" id="GO:0032259">
    <property type="term" value="P:methylation"/>
    <property type="evidence" value="ECO:0007669"/>
    <property type="project" value="UniProtKB-KW"/>
</dbReference>
<evidence type="ECO:0000256" key="5">
    <source>
        <dbReference type="ARBA" id="ARBA00022691"/>
    </source>
</evidence>
<dbReference type="GO" id="GO:0005694">
    <property type="term" value="C:chromosome"/>
    <property type="evidence" value="ECO:0007669"/>
    <property type="project" value="UniProtKB-SubCell"/>
</dbReference>
<evidence type="ECO:0000259" key="7">
    <source>
        <dbReference type="PROSITE" id="PS50868"/>
    </source>
</evidence>
<accession>A0A9D2VFR7</accession>
<evidence type="ECO:0000313" key="8">
    <source>
        <dbReference type="EMBL" id="HJH23912.1"/>
    </source>
</evidence>
<dbReference type="PANTHER" id="PTHR22884">
    <property type="entry name" value="SET DOMAIN PROTEINS"/>
    <property type="match status" value="1"/>
</dbReference>
<evidence type="ECO:0000313" key="9">
    <source>
        <dbReference type="EMBL" id="NJB65298.1"/>
    </source>
</evidence>
<dbReference type="Proteomes" id="UP000700248">
    <property type="component" value="Unassembled WGS sequence"/>
</dbReference>
<protein>
    <submittedName>
        <fullName evidence="8">SET domain-containing protein-lysine N-methyltransferase</fullName>
    </submittedName>
</protein>
<dbReference type="AlphaFoldDB" id="A0A9D2VFR7"/>
<evidence type="ECO:0000256" key="3">
    <source>
        <dbReference type="ARBA" id="ARBA00022603"/>
    </source>
</evidence>
<name>A0A9D2VFR7_9BURK</name>
<proteinExistence type="predicted"/>
<evidence type="ECO:0000256" key="1">
    <source>
        <dbReference type="ARBA" id="ARBA00004286"/>
    </source>
</evidence>
<dbReference type="GO" id="GO:0008168">
    <property type="term" value="F:methyltransferase activity"/>
    <property type="evidence" value="ECO:0007669"/>
    <property type="project" value="UniProtKB-KW"/>
</dbReference>
<evidence type="ECO:0000256" key="4">
    <source>
        <dbReference type="ARBA" id="ARBA00022679"/>
    </source>
</evidence>
<dbReference type="Gene3D" id="2.170.270.10">
    <property type="entry name" value="SET domain"/>
    <property type="match status" value="1"/>
</dbReference>
<comment type="caution">
    <text evidence="8">The sequence shown here is derived from an EMBL/GenBank/DDBJ whole genome shotgun (WGS) entry which is preliminary data.</text>
</comment>
<dbReference type="SUPFAM" id="SSF82199">
    <property type="entry name" value="SET domain"/>
    <property type="match status" value="1"/>
</dbReference>
<dbReference type="RefSeq" id="WP_167661361.1">
    <property type="nucleotide sequence ID" value="NZ_BMCQ01000006.1"/>
</dbReference>
<keyword evidence="4" id="KW-0808">Transferase</keyword>
<evidence type="ECO:0000313" key="10">
    <source>
        <dbReference type="Proteomes" id="UP000700248"/>
    </source>
</evidence>
<evidence type="ECO:0000259" key="6">
    <source>
        <dbReference type="PROSITE" id="PS50280"/>
    </source>
</evidence>
<dbReference type="InterPro" id="IPR001214">
    <property type="entry name" value="SET_dom"/>
</dbReference>
<keyword evidence="3" id="KW-0489">Methyltransferase</keyword>
<dbReference type="SMART" id="SM00317">
    <property type="entry name" value="SET"/>
    <property type="match status" value="1"/>
</dbReference>
<evidence type="ECO:0000256" key="2">
    <source>
        <dbReference type="ARBA" id="ARBA00022454"/>
    </source>
</evidence>
<keyword evidence="11" id="KW-1185">Reference proteome</keyword>
<sequence length="194" mass="22033">MSQTHSSGPWHEVRRSNLHGNGVFAKRFIPKGTYILEYEGVHLTPEEADAQEPTDPNDPFHTFFFAISSGMIIDGGQEGNDSRFINHSCEPNCEGHENEQGDRVFIVALRDLEAGEELLYDYALTIDDKITKTLREQYACLCGAPSCRGTMLALPKKTKKQKKKAKLKKWIKKTIRKELRKELRKALAEEQPDA</sequence>
<keyword evidence="5" id="KW-0949">S-adenosyl-L-methionine</keyword>
<dbReference type="Proteomes" id="UP000783934">
    <property type="component" value="Unassembled WGS sequence"/>
</dbReference>
<evidence type="ECO:0000313" key="11">
    <source>
        <dbReference type="Proteomes" id="UP000783934"/>
    </source>
</evidence>
<keyword evidence="2" id="KW-0158">Chromosome</keyword>
<dbReference type="PROSITE" id="PS50868">
    <property type="entry name" value="POST_SET"/>
    <property type="match status" value="1"/>
</dbReference>
<organism evidence="8 10">
    <name type="scientific">Paenalcaligenes hominis</name>
    <dbReference type="NCBI Taxonomy" id="643674"/>
    <lineage>
        <taxon>Bacteria</taxon>
        <taxon>Pseudomonadati</taxon>
        <taxon>Pseudomonadota</taxon>
        <taxon>Betaproteobacteria</taxon>
        <taxon>Burkholderiales</taxon>
        <taxon>Alcaligenaceae</taxon>
        <taxon>Paenalcaligenes</taxon>
    </lineage>
</organism>
<dbReference type="PROSITE" id="PS50280">
    <property type="entry name" value="SET"/>
    <property type="match status" value="1"/>
</dbReference>
<dbReference type="InterPro" id="IPR046341">
    <property type="entry name" value="SET_dom_sf"/>
</dbReference>
<dbReference type="InterPro" id="IPR050777">
    <property type="entry name" value="SET2_Histone-Lys_MeTrsfase"/>
</dbReference>
<dbReference type="EMBL" id="DYTQ01000059">
    <property type="protein sequence ID" value="HJH23912.1"/>
    <property type="molecule type" value="Genomic_DNA"/>
</dbReference>
<feature type="domain" description="SET" evidence="6">
    <location>
        <begin position="9"/>
        <end position="123"/>
    </location>
</feature>
<reference evidence="8" key="2">
    <citation type="journal article" date="2021" name="PeerJ">
        <title>Extensive microbial diversity within the chicken gut microbiome revealed by metagenomics and culture.</title>
        <authorList>
            <person name="Gilroy R."/>
            <person name="Ravi A."/>
            <person name="Getino M."/>
            <person name="Pursley I."/>
            <person name="Horton D.L."/>
            <person name="Alikhan N.F."/>
            <person name="Baker D."/>
            <person name="Gharbi K."/>
            <person name="Hall N."/>
            <person name="Watson M."/>
            <person name="Adriaenssens E.M."/>
            <person name="Foster-Nyarko E."/>
            <person name="Jarju S."/>
            <person name="Secka A."/>
            <person name="Antonio M."/>
            <person name="Oren A."/>
            <person name="Chaudhuri R.R."/>
            <person name="La Ragione R."/>
            <person name="Hildebrand F."/>
            <person name="Pallen M.J."/>
        </authorList>
    </citation>
    <scope>NUCLEOTIDE SEQUENCE</scope>
    <source>
        <strain evidence="8">CHK175-13533</strain>
    </source>
</reference>
<dbReference type="Pfam" id="PF00856">
    <property type="entry name" value="SET"/>
    <property type="match status" value="1"/>
</dbReference>
<dbReference type="InterPro" id="IPR003616">
    <property type="entry name" value="Post-SET_dom"/>
</dbReference>
<reference evidence="8" key="3">
    <citation type="submission" date="2021-09" db="EMBL/GenBank/DDBJ databases">
        <authorList>
            <person name="Gilroy R."/>
        </authorList>
    </citation>
    <scope>NUCLEOTIDE SEQUENCE</scope>
    <source>
        <strain evidence="8">CHK175-13533</strain>
    </source>
</reference>
<reference evidence="9 11" key="1">
    <citation type="submission" date="2020-03" db="EMBL/GenBank/DDBJ databases">
        <title>Genomic Encyclopedia of Type Strains, Phase IV (KMG-IV): sequencing the most valuable type-strain genomes for metagenomic binning, comparative biology and taxonomic classification.</title>
        <authorList>
            <person name="Goeker M."/>
        </authorList>
    </citation>
    <scope>NUCLEOTIDE SEQUENCE [LARGE SCALE GENOMIC DNA]</scope>
    <source>
        <strain evidence="9 11">DSM 26613</strain>
    </source>
</reference>
<dbReference type="EMBL" id="JAATIZ010000003">
    <property type="protein sequence ID" value="NJB65298.1"/>
    <property type="molecule type" value="Genomic_DNA"/>
</dbReference>
<comment type="subcellular location">
    <subcellularLocation>
        <location evidence="1">Chromosome</location>
    </subcellularLocation>
</comment>
<feature type="domain" description="Post-SET" evidence="7">
    <location>
        <begin position="136"/>
        <end position="152"/>
    </location>
</feature>